<dbReference type="Proteomes" id="UP001628668">
    <property type="component" value="Unassembled WGS sequence"/>
</dbReference>
<organism evidence="1 2">
    <name type="scientific">Rossellomorea oryzaecorticis</name>
    <dbReference type="NCBI Taxonomy" id="1396505"/>
    <lineage>
        <taxon>Bacteria</taxon>
        <taxon>Bacillati</taxon>
        <taxon>Bacillota</taxon>
        <taxon>Bacilli</taxon>
        <taxon>Bacillales</taxon>
        <taxon>Bacillaceae</taxon>
        <taxon>Rossellomorea</taxon>
    </lineage>
</organism>
<protein>
    <submittedName>
        <fullName evidence="1">Uncharacterized protein</fullName>
    </submittedName>
</protein>
<dbReference type="RefSeq" id="WP_411159203.1">
    <property type="nucleotide sequence ID" value="NZ_JBJOSA010000003.1"/>
</dbReference>
<gene>
    <name evidence="1" type="ORF">ACKA06_05670</name>
</gene>
<dbReference type="EMBL" id="JBJOSA010000003">
    <property type="protein sequence ID" value="MFL8936273.1"/>
    <property type="molecule type" value="Genomic_DNA"/>
</dbReference>
<sequence length="77" mass="9462">MKILENFVITRILLILIQRNEIDEIEVEKLQFHGFDQTELVDRLKRLEFMKFHMLHHHYQYKSPIITTIRLKIDAKE</sequence>
<evidence type="ECO:0000313" key="2">
    <source>
        <dbReference type="Proteomes" id="UP001628668"/>
    </source>
</evidence>
<comment type="caution">
    <text evidence="1">The sequence shown here is derived from an EMBL/GenBank/DDBJ whole genome shotgun (WGS) entry which is preliminary data.</text>
</comment>
<reference evidence="1 2" key="1">
    <citation type="submission" date="2024-12" db="EMBL/GenBank/DDBJ databases">
        <authorList>
            <person name="Li X."/>
            <person name="Zhang D."/>
        </authorList>
    </citation>
    <scope>NUCLEOTIDE SEQUENCE [LARGE SCALE GENOMIC DNA]</scope>
    <source>
        <strain evidence="1 2">JCM19602</strain>
    </source>
</reference>
<keyword evidence="2" id="KW-1185">Reference proteome</keyword>
<proteinExistence type="predicted"/>
<name>A0ABW8VP66_9BACI</name>
<evidence type="ECO:0000313" key="1">
    <source>
        <dbReference type="EMBL" id="MFL8936273.1"/>
    </source>
</evidence>
<accession>A0ABW8VP66</accession>